<proteinExistence type="predicted"/>
<protein>
    <submittedName>
        <fullName evidence="1">Conjugative transposon protein TraN</fullName>
    </submittedName>
</protein>
<sequence length="263" mass="29828">MKNIMYYLLWVIGSAAHGQGHQPTVYLPHGQTLHFLSPEPIQYVDISTKALVGDLPLKHVLRIRLKDSVSSFSNAVVTIAGEKFIIQYHLQPGDTGSTQINIDPRDTRPLDIADIGFSQNQLKMMALRIFAGKPGNPRKTSKSFGVTATLNRIFTAGDYVFLDITYRNDTRLNYAIEEIRFRIDDEKVTKASNIQSFELQPVFALFDVSAFRKNYRNVFAFKKMSFPGNKQLVIELSEKQISGRILILRIPYQDILQADTLSD</sequence>
<dbReference type="InterPro" id="IPR022298">
    <property type="entry name" value="Conjug_transposon_TraN"/>
</dbReference>
<accession>A0ABP8GZK7</accession>
<dbReference type="EMBL" id="BAABFT010000011">
    <property type="protein sequence ID" value="GAA4331837.1"/>
    <property type="molecule type" value="Genomic_DNA"/>
</dbReference>
<gene>
    <name evidence="1" type="primary">traN_1</name>
    <name evidence="1" type="ORF">GCM10023149_37850</name>
</gene>
<dbReference type="Proteomes" id="UP001500582">
    <property type="component" value="Unassembled WGS sequence"/>
</dbReference>
<keyword evidence="2" id="KW-1185">Reference proteome</keyword>
<dbReference type="Pfam" id="PF13595">
    <property type="entry name" value="DUF4138"/>
    <property type="match status" value="1"/>
</dbReference>
<name>A0ABP8GZK7_9SPHI</name>
<evidence type="ECO:0000313" key="1">
    <source>
        <dbReference type="EMBL" id="GAA4331837.1"/>
    </source>
</evidence>
<organism evidence="1 2">
    <name type="scientific">Mucilaginibacter gynuensis</name>
    <dbReference type="NCBI Taxonomy" id="1302236"/>
    <lineage>
        <taxon>Bacteria</taxon>
        <taxon>Pseudomonadati</taxon>
        <taxon>Bacteroidota</taxon>
        <taxon>Sphingobacteriia</taxon>
        <taxon>Sphingobacteriales</taxon>
        <taxon>Sphingobacteriaceae</taxon>
        <taxon>Mucilaginibacter</taxon>
    </lineage>
</organism>
<reference evidence="2" key="1">
    <citation type="journal article" date="2019" name="Int. J. Syst. Evol. Microbiol.">
        <title>The Global Catalogue of Microorganisms (GCM) 10K type strain sequencing project: providing services to taxonomists for standard genome sequencing and annotation.</title>
        <authorList>
            <consortium name="The Broad Institute Genomics Platform"/>
            <consortium name="The Broad Institute Genome Sequencing Center for Infectious Disease"/>
            <person name="Wu L."/>
            <person name="Ma J."/>
        </authorList>
    </citation>
    <scope>NUCLEOTIDE SEQUENCE [LARGE SCALE GENOMIC DNA]</scope>
    <source>
        <strain evidence="2">JCM 17705</strain>
    </source>
</reference>
<comment type="caution">
    <text evidence="1">The sequence shown here is derived from an EMBL/GenBank/DDBJ whole genome shotgun (WGS) entry which is preliminary data.</text>
</comment>
<evidence type="ECO:0000313" key="2">
    <source>
        <dbReference type="Proteomes" id="UP001500582"/>
    </source>
</evidence>
<dbReference type="RefSeq" id="WP_345212734.1">
    <property type="nucleotide sequence ID" value="NZ_BAABFT010000011.1"/>
</dbReference>